<dbReference type="InterPro" id="IPR047246">
    <property type="entry name" value="ThrRS_anticodon"/>
</dbReference>
<comment type="cofactor">
    <cofactor evidence="14">
        <name>Zn(2+)</name>
        <dbReference type="ChEBI" id="CHEBI:29105"/>
    </cofactor>
    <text evidence="14">Binds 1 zinc ion per subunit.</text>
</comment>
<keyword evidence="10 14" id="KW-0694">RNA-binding</keyword>
<evidence type="ECO:0000256" key="11">
    <source>
        <dbReference type="ARBA" id="ARBA00022917"/>
    </source>
</evidence>
<dbReference type="SUPFAM" id="SSF52954">
    <property type="entry name" value="Class II aaRS ABD-related"/>
    <property type="match status" value="1"/>
</dbReference>
<evidence type="ECO:0000259" key="16">
    <source>
        <dbReference type="PROSITE" id="PS51880"/>
    </source>
</evidence>
<evidence type="ECO:0000256" key="7">
    <source>
        <dbReference type="ARBA" id="ARBA00022741"/>
    </source>
</evidence>
<feature type="binding site" evidence="14">
    <location>
        <position position="514"/>
    </location>
    <ligand>
        <name>Zn(2+)</name>
        <dbReference type="ChEBI" id="CHEBI:29105"/>
        <note>catalytic</note>
    </ligand>
</feature>
<dbReference type="GO" id="GO:0046872">
    <property type="term" value="F:metal ion binding"/>
    <property type="evidence" value="ECO:0007669"/>
    <property type="project" value="UniProtKB-KW"/>
</dbReference>
<dbReference type="GO" id="GO:0006435">
    <property type="term" value="P:threonyl-tRNA aminoacylation"/>
    <property type="evidence" value="ECO:0007669"/>
    <property type="project" value="UniProtKB-UniRule"/>
</dbReference>
<dbReference type="Pfam" id="PF07973">
    <property type="entry name" value="tRNA_SAD"/>
    <property type="match status" value="1"/>
</dbReference>
<dbReference type="CDD" id="cd00771">
    <property type="entry name" value="ThrRS_core"/>
    <property type="match status" value="1"/>
</dbReference>
<dbReference type="FunFam" id="3.30.980.10:FF:000005">
    <property type="entry name" value="Threonyl-tRNA synthetase, mitochondrial"/>
    <property type="match status" value="1"/>
</dbReference>
<dbReference type="Pfam" id="PF00587">
    <property type="entry name" value="tRNA-synt_2b"/>
    <property type="match status" value="1"/>
</dbReference>
<dbReference type="SUPFAM" id="SSF55681">
    <property type="entry name" value="Class II aaRS and biotin synthetases"/>
    <property type="match status" value="1"/>
</dbReference>
<dbReference type="SUPFAM" id="SSF55186">
    <property type="entry name" value="ThrRS/AlaRS common domain"/>
    <property type="match status" value="1"/>
</dbReference>
<evidence type="ECO:0000256" key="3">
    <source>
        <dbReference type="ARBA" id="ARBA00022490"/>
    </source>
</evidence>
<dbReference type="Gene3D" id="3.30.930.10">
    <property type="entry name" value="Bira Bifunctional Protein, Domain 2"/>
    <property type="match status" value="1"/>
</dbReference>
<dbReference type="PROSITE" id="PS51880">
    <property type="entry name" value="TGS"/>
    <property type="match status" value="1"/>
</dbReference>
<dbReference type="CDD" id="cd00860">
    <property type="entry name" value="ThrRS_anticodon"/>
    <property type="match status" value="1"/>
</dbReference>
<comment type="subcellular location">
    <subcellularLocation>
        <location evidence="1 14">Cytoplasm</location>
    </subcellularLocation>
</comment>
<comment type="similarity">
    <text evidence="2 14">Belongs to the class-II aminoacyl-tRNA synthetase family.</text>
</comment>
<dbReference type="PANTHER" id="PTHR11451:SF56">
    <property type="entry name" value="THREONINE--TRNA LIGASE 1"/>
    <property type="match status" value="1"/>
</dbReference>
<evidence type="ECO:0000256" key="1">
    <source>
        <dbReference type="ARBA" id="ARBA00004496"/>
    </source>
</evidence>
<evidence type="ECO:0000256" key="14">
    <source>
        <dbReference type="HAMAP-Rule" id="MF_00184"/>
    </source>
</evidence>
<keyword evidence="12 14" id="KW-0030">Aminoacyl-tRNA synthetase</keyword>
<dbReference type="FunFam" id="3.40.50.800:FF:000001">
    <property type="entry name" value="Threonine--tRNA ligase"/>
    <property type="match status" value="1"/>
</dbReference>
<dbReference type="FunFam" id="3.30.930.10:FF:000002">
    <property type="entry name" value="Threonine--tRNA ligase"/>
    <property type="match status" value="1"/>
</dbReference>
<keyword evidence="7 14" id="KW-0547">Nucleotide-binding</keyword>
<protein>
    <recommendedName>
        <fullName evidence="14">Threonine--tRNA ligase</fullName>
        <ecNumber evidence="14">6.1.1.3</ecNumber>
    </recommendedName>
    <alternativeName>
        <fullName evidence="14">Threonyl-tRNA synthetase</fullName>
        <shortName evidence="14">ThrRS</shortName>
    </alternativeName>
</protein>
<keyword evidence="5 14" id="KW-0436">Ligase</keyword>
<dbReference type="HAMAP" id="MF_00184">
    <property type="entry name" value="Thr_tRNA_synth"/>
    <property type="match status" value="1"/>
</dbReference>
<evidence type="ECO:0000313" key="17">
    <source>
        <dbReference type="EMBL" id="AIF24139.1"/>
    </source>
</evidence>
<dbReference type="PROSITE" id="PS50862">
    <property type="entry name" value="AA_TRNA_LIGASE_II"/>
    <property type="match status" value="1"/>
</dbReference>
<dbReference type="InterPro" id="IPR033728">
    <property type="entry name" value="ThrRS_core"/>
</dbReference>
<dbReference type="Gene3D" id="3.30.54.20">
    <property type="match status" value="1"/>
</dbReference>
<comment type="subunit">
    <text evidence="14">Homodimer.</text>
</comment>
<evidence type="ECO:0000256" key="2">
    <source>
        <dbReference type="ARBA" id="ARBA00008226"/>
    </source>
</evidence>
<name>A0A075I837_9EURY</name>
<dbReference type="InterPro" id="IPR004154">
    <property type="entry name" value="Anticodon-bd"/>
</dbReference>
<reference evidence="17" key="1">
    <citation type="journal article" date="2014" name="Genome Biol. Evol.">
        <title>Pangenome evidence for extensive interdomain horizontal transfer affecting lineage core and shell genes in uncultured planktonic thaumarchaeota and euryarchaeota.</title>
        <authorList>
            <person name="Deschamps P."/>
            <person name="Zivanovic Y."/>
            <person name="Moreira D."/>
            <person name="Rodriguez-Valera F."/>
            <person name="Lopez-Garcia P."/>
        </authorList>
    </citation>
    <scope>NUCLEOTIDE SEQUENCE</scope>
</reference>
<accession>A0A075I837</accession>
<keyword evidence="11 14" id="KW-0648">Protein biosynthesis</keyword>
<evidence type="ECO:0000256" key="8">
    <source>
        <dbReference type="ARBA" id="ARBA00022833"/>
    </source>
</evidence>
<comment type="catalytic activity">
    <reaction evidence="13 14">
        <text>tRNA(Thr) + L-threonine + ATP = L-threonyl-tRNA(Thr) + AMP + diphosphate + H(+)</text>
        <dbReference type="Rhea" id="RHEA:24624"/>
        <dbReference type="Rhea" id="RHEA-COMP:9670"/>
        <dbReference type="Rhea" id="RHEA-COMP:9704"/>
        <dbReference type="ChEBI" id="CHEBI:15378"/>
        <dbReference type="ChEBI" id="CHEBI:30616"/>
        <dbReference type="ChEBI" id="CHEBI:33019"/>
        <dbReference type="ChEBI" id="CHEBI:57926"/>
        <dbReference type="ChEBI" id="CHEBI:78442"/>
        <dbReference type="ChEBI" id="CHEBI:78534"/>
        <dbReference type="ChEBI" id="CHEBI:456215"/>
        <dbReference type="EC" id="6.1.1.3"/>
    </reaction>
</comment>
<dbReference type="NCBIfam" id="TIGR00418">
    <property type="entry name" value="thrS"/>
    <property type="match status" value="1"/>
</dbReference>
<dbReference type="PRINTS" id="PR01047">
    <property type="entry name" value="TRNASYNTHTHR"/>
</dbReference>
<dbReference type="GO" id="GO:0002161">
    <property type="term" value="F:aminoacyl-tRNA deacylase activity"/>
    <property type="evidence" value="ECO:0007669"/>
    <property type="project" value="UniProtKB-ARBA"/>
</dbReference>
<dbReference type="InterPro" id="IPR002320">
    <property type="entry name" value="Thr-tRNA-ligase_IIa"/>
</dbReference>
<dbReference type="InterPro" id="IPR036621">
    <property type="entry name" value="Anticodon-bd_dom_sf"/>
</dbReference>
<dbReference type="SMART" id="SM00863">
    <property type="entry name" value="tRNA_SAD"/>
    <property type="match status" value="1"/>
</dbReference>
<dbReference type="PANTHER" id="PTHR11451">
    <property type="entry name" value="THREONINE-TRNA LIGASE"/>
    <property type="match status" value="1"/>
</dbReference>
<keyword evidence="6 14" id="KW-0479">Metal-binding</keyword>
<dbReference type="InterPro" id="IPR012947">
    <property type="entry name" value="tRNA_SAD"/>
</dbReference>
<dbReference type="GO" id="GO:0005524">
    <property type="term" value="F:ATP binding"/>
    <property type="evidence" value="ECO:0007669"/>
    <property type="project" value="UniProtKB-UniRule"/>
</dbReference>
<proteinExistence type="inferred from homology"/>
<keyword evidence="4 14" id="KW-0820">tRNA-binding</keyword>
<feature type="binding site" evidence="14">
    <location>
        <position position="332"/>
    </location>
    <ligand>
        <name>Zn(2+)</name>
        <dbReference type="ChEBI" id="CHEBI:29105"/>
        <note>catalytic</note>
    </ligand>
</feature>
<evidence type="ECO:0000256" key="6">
    <source>
        <dbReference type="ARBA" id="ARBA00022723"/>
    </source>
</evidence>
<dbReference type="EMBL" id="KF901251">
    <property type="protein sequence ID" value="AIF24139.1"/>
    <property type="molecule type" value="Genomic_DNA"/>
</dbReference>
<keyword evidence="8 14" id="KW-0862">Zinc</keyword>
<sequence>MIKVKTDDDKVHAYEIGITAEGVISDILGRKHGAVAVLIDGIERDFSHVLKTDCSIEPILRASDAGLYILRHSCAHLLAQAVTEIFPDAKPTIGPPIEHGFYYDFHMEPISKDELPKIEKRMKELAKQNLKIEREEHGNTKLRKMFSQNQFKAEIMDDKIGHDIGSSAYRQGNFVDLCRGPHVSSTSQLRWFKLTSTSQAYWRGDAKREPLTRIYGLCYATKEDLKKRKKQIEEAAFRDHKKIGKEMDLYMINELIGKGLPVWLPNGELLKSEIERFAVETEKAYGYERVTTPVLAKQELFETSGHLPHYADSMYPPMEMDDGTYYLKAMNCPMHHLIYRNKKRSYRELPLRIAEYGTVYRNELSGTLTGLLRVRMLSMNDAHIYCTLDQVAQEFADNIKMVRDYYTTFGFEDYTFRLSLWDSENTDKYIGLPENWEITQNHLRQILDDLEVPYEEGEGEAAFYGPKVDVQFTSLLGREESMSTIQLDFAAQECFDLTFIDETGGENNNLFVIHRAPLSTHERFIAFLTEHWAGNFPTWLSPIQVQVITISEKQNRYASKVAETLEKAGVRTKIDFSDNTIGKKIRMHRKMRPAYMLIIGEEESKKKTVAIRNRAGEQRNDVTLNDFVKEILEEIKNRSAELNIVLS</sequence>
<dbReference type="InterPro" id="IPR006195">
    <property type="entry name" value="aa-tRNA-synth_II"/>
</dbReference>
<evidence type="ECO:0000256" key="10">
    <source>
        <dbReference type="ARBA" id="ARBA00022884"/>
    </source>
</evidence>
<keyword evidence="3 14" id="KW-0963">Cytoplasm</keyword>
<feature type="domain" description="Aminoacyl-transfer RNA synthetases class-II family profile" evidence="15">
    <location>
        <begin position="239"/>
        <end position="537"/>
    </location>
</feature>
<dbReference type="InterPro" id="IPR002314">
    <property type="entry name" value="aa-tRNA-synt_IIb"/>
</dbReference>
<dbReference type="InterPro" id="IPR004095">
    <property type="entry name" value="TGS"/>
</dbReference>
<dbReference type="GO" id="GO:0000049">
    <property type="term" value="F:tRNA binding"/>
    <property type="evidence" value="ECO:0007669"/>
    <property type="project" value="UniProtKB-KW"/>
</dbReference>
<dbReference type="Gene3D" id="3.30.980.10">
    <property type="entry name" value="Threonyl-trna Synthetase, Chain A, domain 2"/>
    <property type="match status" value="1"/>
</dbReference>
<dbReference type="InterPro" id="IPR045864">
    <property type="entry name" value="aa-tRNA-synth_II/BPL/LPL"/>
</dbReference>
<evidence type="ECO:0000256" key="12">
    <source>
        <dbReference type="ARBA" id="ARBA00023146"/>
    </source>
</evidence>
<evidence type="ECO:0000256" key="5">
    <source>
        <dbReference type="ARBA" id="ARBA00022598"/>
    </source>
</evidence>
<keyword evidence="9 14" id="KW-0067">ATP-binding</keyword>
<dbReference type="EC" id="6.1.1.3" evidence="14"/>
<evidence type="ECO:0000259" key="15">
    <source>
        <dbReference type="PROSITE" id="PS50862"/>
    </source>
</evidence>
<gene>
    <name evidence="17" type="primary">TARS</name>
    <name evidence="14 17" type="synonym">thrS</name>
</gene>
<dbReference type="InterPro" id="IPR018163">
    <property type="entry name" value="Thr/Ala-tRNA-synth_IIc_edit"/>
</dbReference>
<dbReference type="Pfam" id="PF03129">
    <property type="entry name" value="HGTP_anticodon"/>
    <property type="match status" value="1"/>
</dbReference>
<dbReference type="Gene3D" id="3.40.50.800">
    <property type="entry name" value="Anticodon-binding domain"/>
    <property type="match status" value="1"/>
</dbReference>
<evidence type="ECO:0000256" key="13">
    <source>
        <dbReference type="ARBA" id="ARBA00049515"/>
    </source>
</evidence>
<dbReference type="AlphaFoldDB" id="A0A075I837"/>
<organism evidence="17">
    <name type="scientific">uncultured marine group II/III euryarchaeote SAT1000_24_G08</name>
    <dbReference type="NCBI Taxonomy" id="1456569"/>
    <lineage>
        <taxon>Archaea</taxon>
        <taxon>Methanobacteriati</taxon>
        <taxon>Methanobacteriota</taxon>
        <taxon>environmental samples</taxon>
    </lineage>
</organism>
<dbReference type="GO" id="GO:0004829">
    <property type="term" value="F:threonine-tRNA ligase activity"/>
    <property type="evidence" value="ECO:0007669"/>
    <property type="project" value="UniProtKB-UniRule"/>
</dbReference>
<dbReference type="GO" id="GO:0005737">
    <property type="term" value="C:cytoplasm"/>
    <property type="evidence" value="ECO:0007669"/>
    <property type="project" value="UniProtKB-SubCell"/>
</dbReference>
<comment type="caution">
    <text evidence="14">Lacks conserved residue(s) required for the propagation of feature annotation.</text>
</comment>
<feature type="domain" description="TGS" evidence="16">
    <location>
        <begin position="1"/>
        <end position="60"/>
    </location>
</feature>
<evidence type="ECO:0000256" key="9">
    <source>
        <dbReference type="ARBA" id="ARBA00022840"/>
    </source>
</evidence>
<feature type="binding site" evidence="14">
    <location>
        <position position="383"/>
    </location>
    <ligand>
        <name>Zn(2+)</name>
        <dbReference type="ChEBI" id="CHEBI:29105"/>
        <note>catalytic</note>
    </ligand>
</feature>
<evidence type="ECO:0000256" key="4">
    <source>
        <dbReference type="ARBA" id="ARBA00022555"/>
    </source>
</evidence>